<evidence type="ECO:0000256" key="1">
    <source>
        <dbReference type="ARBA" id="ARBA00004651"/>
    </source>
</evidence>
<evidence type="ECO:0000256" key="3">
    <source>
        <dbReference type="ARBA" id="ARBA00022692"/>
    </source>
</evidence>
<feature type="transmembrane region" description="Helical" evidence="6">
    <location>
        <begin position="138"/>
        <end position="159"/>
    </location>
</feature>
<keyword evidence="5 6" id="KW-0472">Membrane</keyword>
<evidence type="ECO:0000313" key="7">
    <source>
        <dbReference type="EMBL" id="URL59420.1"/>
    </source>
</evidence>
<gene>
    <name evidence="7" type="ORF">IM816_04735</name>
</gene>
<feature type="transmembrane region" description="Helical" evidence="6">
    <location>
        <begin position="248"/>
        <end position="271"/>
    </location>
</feature>
<sequence length="453" mass="48769">MTMGTRRWHWSQWLGPRGQSVLRTGSWSLIAKCVAAINLFVALPFVMRSLGPAEFGVWATLVSVMTFAGFLDFGIGNGAMNMIADALGRGRLDEVRIVLREASSVLVRIALIMLVAAVAMAWLPWWRMLGLSQAADTQATSAALIALAIVACGVPLSLATRTQLGLGLGHIAFRWQAFGQVFSLIATITAALLHAGLAWLVAAALSSTAVPAVLNAVSLWRHPVHGMAQRPAPSRRPDVRQRIRRDGFLFFVLQLGGAVAFTIDLPLITAIRGPVEAGEYAVVQRLFSVIPLTLSLLWVPLWPIYRTALAAYDFGWVRRTLARSVIGAGGFAVAAALFFSLAFAAITHIWLHKPLSVSWVLLGGFVAWSSIEAVGQALATFLNAAGILRFQVAVAVLLAILSIGLKLAALILWDASLVPWCTFVAYTLTSLIPTIIRLPAFLHRANSSPADAR</sequence>
<feature type="transmembrane region" description="Helical" evidence="6">
    <location>
        <begin position="357"/>
        <end position="378"/>
    </location>
</feature>
<reference evidence="7" key="1">
    <citation type="submission" date="2020-10" db="EMBL/GenBank/DDBJ databases">
        <title>Whole-genome sequence of Luteibacter sp. EIF3.</title>
        <authorList>
            <person name="Friedrich I."/>
            <person name="Hertel R."/>
            <person name="Daniel R."/>
        </authorList>
    </citation>
    <scope>NUCLEOTIDE SEQUENCE</scope>
    <source>
        <strain evidence="7">EIF3</strain>
    </source>
</reference>
<keyword evidence="3 6" id="KW-0812">Transmembrane</keyword>
<keyword evidence="4 6" id="KW-1133">Transmembrane helix</keyword>
<evidence type="ECO:0000256" key="2">
    <source>
        <dbReference type="ARBA" id="ARBA00022475"/>
    </source>
</evidence>
<dbReference type="EMBL" id="CP063231">
    <property type="protein sequence ID" value="URL59420.1"/>
    <property type="molecule type" value="Genomic_DNA"/>
</dbReference>
<feature type="transmembrane region" description="Helical" evidence="6">
    <location>
        <begin position="390"/>
        <end position="411"/>
    </location>
</feature>
<keyword evidence="2" id="KW-1003">Cell membrane</keyword>
<dbReference type="InterPro" id="IPR002797">
    <property type="entry name" value="Polysacc_synth"/>
</dbReference>
<dbReference type="InterPro" id="IPR050833">
    <property type="entry name" value="Poly_Biosynth_Transport"/>
</dbReference>
<feature type="transmembrane region" description="Helical" evidence="6">
    <location>
        <begin position="55"/>
        <end position="84"/>
    </location>
</feature>
<dbReference type="Pfam" id="PF01943">
    <property type="entry name" value="Polysacc_synt"/>
    <property type="match status" value="1"/>
</dbReference>
<feature type="transmembrane region" description="Helical" evidence="6">
    <location>
        <begin position="325"/>
        <end position="351"/>
    </location>
</feature>
<keyword evidence="8" id="KW-1185">Reference proteome</keyword>
<accession>A0ABY4T3Z1</accession>
<evidence type="ECO:0000313" key="8">
    <source>
        <dbReference type="Proteomes" id="UP001056681"/>
    </source>
</evidence>
<feature type="transmembrane region" description="Helical" evidence="6">
    <location>
        <begin position="417"/>
        <end position="436"/>
    </location>
</feature>
<name>A0ABY4T3Z1_9GAMM</name>
<evidence type="ECO:0000256" key="4">
    <source>
        <dbReference type="ARBA" id="ARBA00022989"/>
    </source>
</evidence>
<protein>
    <submittedName>
        <fullName evidence="7">Oligosaccharide flippase family protein</fullName>
    </submittedName>
</protein>
<comment type="subcellular location">
    <subcellularLocation>
        <location evidence="1">Cell membrane</location>
        <topology evidence="1">Multi-pass membrane protein</topology>
    </subcellularLocation>
</comment>
<proteinExistence type="predicted"/>
<dbReference type="Proteomes" id="UP001056681">
    <property type="component" value="Chromosome"/>
</dbReference>
<organism evidence="7 8">
    <name type="scientific">Luteibacter flocculans</name>
    <dbReference type="NCBI Taxonomy" id="2780091"/>
    <lineage>
        <taxon>Bacteria</taxon>
        <taxon>Pseudomonadati</taxon>
        <taxon>Pseudomonadota</taxon>
        <taxon>Gammaproteobacteria</taxon>
        <taxon>Lysobacterales</taxon>
        <taxon>Rhodanobacteraceae</taxon>
        <taxon>Luteibacter</taxon>
    </lineage>
</organism>
<dbReference type="RefSeq" id="WP_250339979.1">
    <property type="nucleotide sequence ID" value="NZ_CP063231.1"/>
</dbReference>
<feature type="transmembrane region" description="Helical" evidence="6">
    <location>
        <begin position="171"/>
        <end position="193"/>
    </location>
</feature>
<feature type="transmembrane region" description="Helical" evidence="6">
    <location>
        <begin position="199"/>
        <end position="220"/>
    </location>
</feature>
<feature type="transmembrane region" description="Helical" evidence="6">
    <location>
        <begin position="105"/>
        <end position="126"/>
    </location>
</feature>
<evidence type="ECO:0000256" key="6">
    <source>
        <dbReference type="SAM" id="Phobius"/>
    </source>
</evidence>
<dbReference type="PANTHER" id="PTHR30250:SF26">
    <property type="entry name" value="PSMA PROTEIN"/>
    <property type="match status" value="1"/>
</dbReference>
<feature type="transmembrane region" description="Helical" evidence="6">
    <location>
        <begin position="283"/>
        <end position="305"/>
    </location>
</feature>
<dbReference type="PANTHER" id="PTHR30250">
    <property type="entry name" value="PST FAMILY PREDICTED COLANIC ACID TRANSPORTER"/>
    <property type="match status" value="1"/>
</dbReference>
<evidence type="ECO:0000256" key="5">
    <source>
        <dbReference type="ARBA" id="ARBA00023136"/>
    </source>
</evidence>
<feature type="transmembrane region" description="Helical" evidence="6">
    <location>
        <begin position="21"/>
        <end position="43"/>
    </location>
</feature>